<keyword evidence="2" id="KW-0812">Transmembrane</keyword>
<protein>
    <submittedName>
        <fullName evidence="3">Uncharacterized protein</fullName>
    </submittedName>
</protein>
<organism evidence="3">
    <name type="scientific">Salmonella enterica</name>
    <name type="common">Salmonella choleraesuis</name>
    <dbReference type="NCBI Taxonomy" id="28901"/>
    <lineage>
        <taxon>Bacteria</taxon>
        <taxon>Pseudomonadati</taxon>
        <taxon>Pseudomonadota</taxon>
        <taxon>Gammaproteobacteria</taxon>
        <taxon>Enterobacterales</taxon>
        <taxon>Enterobacteriaceae</taxon>
        <taxon>Salmonella</taxon>
    </lineage>
</organism>
<feature type="coiled-coil region" evidence="1">
    <location>
        <begin position="50"/>
        <end position="110"/>
    </location>
</feature>
<name>A0A5Z2KS44_SALER</name>
<sequence>MGLLDSIIKEIKENQHIKPLVIYFSFFVGGGAIVYLAMQFLIVQGLSYTIDNLTKDRDFYHQQNSELREQLAKNVSENEHKNSIQIDKIISLYQKQLNDYEIKNKQLSQTVESQKN</sequence>
<keyword evidence="2" id="KW-1133">Transmembrane helix</keyword>
<dbReference type="EMBL" id="AAKGKP010000208">
    <property type="protein sequence ID" value="ECR5108545.1"/>
    <property type="molecule type" value="Genomic_DNA"/>
</dbReference>
<evidence type="ECO:0000256" key="1">
    <source>
        <dbReference type="SAM" id="Coils"/>
    </source>
</evidence>
<gene>
    <name evidence="3" type="ORF">F1I09_21735</name>
</gene>
<evidence type="ECO:0000313" key="3">
    <source>
        <dbReference type="EMBL" id="ECR5108545.1"/>
    </source>
</evidence>
<feature type="non-terminal residue" evidence="3">
    <location>
        <position position="116"/>
    </location>
</feature>
<feature type="transmembrane region" description="Helical" evidence="2">
    <location>
        <begin position="20"/>
        <end position="42"/>
    </location>
</feature>
<reference evidence="3" key="1">
    <citation type="submission" date="2019-09" db="EMBL/GenBank/DDBJ databases">
        <authorList>
            <consortium name="PulseNet: The National Subtyping Network for Foodborne Disease Surveillance"/>
            <person name="Tarr C.L."/>
            <person name="Trees E."/>
            <person name="Katz L.S."/>
            <person name="Carleton-Romer H.A."/>
            <person name="Stroika S."/>
            <person name="Kucerova Z."/>
            <person name="Roache K.F."/>
            <person name="Sabol A.L."/>
            <person name="Besser J."/>
            <person name="Gerner-Smidt P."/>
        </authorList>
    </citation>
    <scope>NUCLEOTIDE SEQUENCE</scope>
    <source>
        <strain evidence="3">PNUSAS096409</strain>
    </source>
</reference>
<accession>A0A5Z2KS44</accession>
<dbReference type="AlphaFoldDB" id="A0A5Z2KS44"/>
<keyword evidence="1" id="KW-0175">Coiled coil</keyword>
<evidence type="ECO:0000256" key="2">
    <source>
        <dbReference type="SAM" id="Phobius"/>
    </source>
</evidence>
<proteinExistence type="predicted"/>
<comment type="caution">
    <text evidence="3">The sequence shown here is derived from an EMBL/GenBank/DDBJ whole genome shotgun (WGS) entry which is preliminary data.</text>
</comment>
<keyword evidence="2" id="KW-0472">Membrane</keyword>